<keyword evidence="4" id="KW-1185">Reference proteome</keyword>
<dbReference type="GO" id="GO:0004497">
    <property type="term" value="F:monooxygenase activity"/>
    <property type="evidence" value="ECO:0007669"/>
    <property type="project" value="UniProtKB-KW"/>
</dbReference>
<dbReference type="AlphaFoldDB" id="A0A0S4QIL5"/>
<dbReference type="GO" id="GO:0005506">
    <property type="term" value="F:iron ion binding"/>
    <property type="evidence" value="ECO:0007669"/>
    <property type="project" value="InterPro"/>
</dbReference>
<keyword evidence="2" id="KW-0408">Iron</keyword>
<accession>A0A0S4QIL5</accession>
<keyword evidence="2" id="KW-0560">Oxidoreductase</keyword>
<dbReference type="InterPro" id="IPR036396">
    <property type="entry name" value="Cyt_P450_sf"/>
</dbReference>
<dbReference type="PRINTS" id="PR00359">
    <property type="entry name" value="BP450"/>
</dbReference>
<reference evidence="4" key="1">
    <citation type="submission" date="2015-11" db="EMBL/GenBank/DDBJ databases">
        <authorList>
            <person name="Varghese N."/>
        </authorList>
    </citation>
    <scope>NUCLEOTIDE SEQUENCE [LARGE SCALE GENOMIC DNA]</scope>
    <source>
        <strain evidence="4">DSM 45899</strain>
    </source>
</reference>
<keyword evidence="2" id="KW-0349">Heme</keyword>
<evidence type="ECO:0000256" key="1">
    <source>
        <dbReference type="ARBA" id="ARBA00010617"/>
    </source>
</evidence>
<proteinExistence type="inferred from homology"/>
<evidence type="ECO:0000256" key="2">
    <source>
        <dbReference type="RuleBase" id="RU000461"/>
    </source>
</evidence>
<dbReference type="InterPro" id="IPR002397">
    <property type="entry name" value="Cyt_P450_B"/>
</dbReference>
<dbReference type="PANTHER" id="PTHR46696:SF6">
    <property type="entry name" value="P450, PUTATIVE (EUROFUNG)-RELATED"/>
    <property type="match status" value="1"/>
</dbReference>
<dbReference type="PANTHER" id="PTHR46696">
    <property type="entry name" value="P450, PUTATIVE (EUROFUNG)-RELATED"/>
    <property type="match status" value="1"/>
</dbReference>
<dbReference type="InterPro" id="IPR017972">
    <property type="entry name" value="Cyt_P450_CS"/>
</dbReference>
<dbReference type="RefSeq" id="WP_091273229.1">
    <property type="nucleotide sequence ID" value="NZ_FAOZ01000004.1"/>
</dbReference>
<dbReference type="GO" id="GO:0020037">
    <property type="term" value="F:heme binding"/>
    <property type="evidence" value="ECO:0007669"/>
    <property type="project" value="InterPro"/>
</dbReference>
<name>A0A0S4QIL5_9ACTN</name>
<dbReference type="GO" id="GO:0016705">
    <property type="term" value="F:oxidoreductase activity, acting on paired donors, with incorporation or reduction of molecular oxygen"/>
    <property type="evidence" value="ECO:0007669"/>
    <property type="project" value="InterPro"/>
</dbReference>
<dbReference type="InterPro" id="IPR001128">
    <property type="entry name" value="Cyt_P450"/>
</dbReference>
<organism evidence="3 4">
    <name type="scientific">Parafrankia irregularis</name>
    <dbReference type="NCBI Taxonomy" id="795642"/>
    <lineage>
        <taxon>Bacteria</taxon>
        <taxon>Bacillati</taxon>
        <taxon>Actinomycetota</taxon>
        <taxon>Actinomycetes</taxon>
        <taxon>Frankiales</taxon>
        <taxon>Frankiaceae</taxon>
        <taxon>Parafrankia</taxon>
    </lineage>
</organism>
<comment type="similarity">
    <text evidence="1 2">Belongs to the cytochrome P450 family.</text>
</comment>
<dbReference type="Proteomes" id="UP000198802">
    <property type="component" value="Unassembled WGS sequence"/>
</dbReference>
<gene>
    <name evidence="3" type="ORF">Ga0074812_104167</name>
</gene>
<keyword evidence="2" id="KW-0479">Metal-binding</keyword>
<evidence type="ECO:0000313" key="4">
    <source>
        <dbReference type="Proteomes" id="UP000198802"/>
    </source>
</evidence>
<dbReference type="SUPFAM" id="SSF48264">
    <property type="entry name" value="Cytochrome P450"/>
    <property type="match status" value="1"/>
</dbReference>
<dbReference type="Pfam" id="PF00067">
    <property type="entry name" value="p450"/>
    <property type="match status" value="1"/>
</dbReference>
<dbReference type="PROSITE" id="PS00086">
    <property type="entry name" value="CYTOCHROME_P450"/>
    <property type="match status" value="1"/>
</dbReference>
<dbReference type="PRINTS" id="PR00385">
    <property type="entry name" value="P450"/>
</dbReference>
<protein>
    <submittedName>
        <fullName evidence="3">Cytochrome P450</fullName>
    </submittedName>
</protein>
<dbReference type="EMBL" id="FAOZ01000004">
    <property type="protein sequence ID" value="CUU55086.1"/>
    <property type="molecule type" value="Genomic_DNA"/>
</dbReference>
<sequence length="411" mass="45825">MESAETGPGRIDDEWVEKHFDHLSPELGRDLHATLARARSRCPVAHSDQHGGFWVATRKEDILRVAQDWKTFSSEDGITVPVPPGPPMKILPVTVDPPLQREFRQLTNPYFRPAVVSEWEAPTRDLVNRLIDGFIEDGSCDFMEAFARPFPGLAFFDLALHAPAEDLDEVNGYAIMASQLHRPEAMDCLMKLAGWIGQFIERRHREGPRGDVVDAVLAAEIEGRPITDEEAVGTIHLLVLGGLETTAGVLGMAMLRLCEHPEILAALRERPELIPNAVEEFLRLDGSFVCIARTARQDTEVGGQLIRTGEQVLMYWVSANRDEAEFENPDLFDLDRTRNSHIAFGAGPHRCAGSNLARMNLRIALDEIVRRLHDIRLQPGADVGFMSTFNRAPISVPILFMPGERLVAAHD</sequence>
<dbReference type="Gene3D" id="1.10.630.10">
    <property type="entry name" value="Cytochrome P450"/>
    <property type="match status" value="1"/>
</dbReference>
<keyword evidence="2" id="KW-0503">Monooxygenase</keyword>
<evidence type="ECO:0000313" key="3">
    <source>
        <dbReference type="EMBL" id="CUU55086.1"/>
    </source>
</evidence>